<evidence type="ECO:0000313" key="2">
    <source>
        <dbReference type="Proteomes" id="UP000765509"/>
    </source>
</evidence>
<proteinExistence type="predicted"/>
<keyword evidence="2" id="KW-1185">Reference proteome</keyword>
<dbReference type="Proteomes" id="UP000765509">
    <property type="component" value="Unassembled WGS sequence"/>
</dbReference>
<accession>A0A9Q3GJ60</accession>
<reference evidence="1" key="1">
    <citation type="submission" date="2021-03" db="EMBL/GenBank/DDBJ databases">
        <title>Draft genome sequence of rust myrtle Austropuccinia psidii MF-1, a brazilian biotype.</title>
        <authorList>
            <person name="Quecine M.C."/>
            <person name="Pachon D.M.R."/>
            <person name="Bonatelli M.L."/>
            <person name="Correr F.H."/>
            <person name="Franceschini L.M."/>
            <person name="Leite T.F."/>
            <person name="Margarido G.R.A."/>
            <person name="Almeida C.A."/>
            <person name="Ferrarezi J.A."/>
            <person name="Labate C.A."/>
        </authorList>
    </citation>
    <scope>NUCLEOTIDE SEQUENCE</scope>
    <source>
        <strain evidence="1">MF-1</strain>
    </source>
</reference>
<dbReference type="EMBL" id="AVOT02002044">
    <property type="protein sequence ID" value="MBW0469000.1"/>
    <property type="molecule type" value="Genomic_DNA"/>
</dbReference>
<organism evidence="1 2">
    <name type="scientific">Austropuccinia psidii MF-1</name>
    <dbReference type="NCBI Taxonomy" id="1389203"/>
    <lineage>
        <taxon>Eukaryota</taxon>
        <taxon>Fungi</taxon>
        <taxon>Dikarya</taxon>
        <taxon>Basidiomycota</taxon>
        <taxon>Pucciniomycotina</taxon>
        <taxon>Pucciniomycetes</taxon>
        <taxon>Pucciniales</taxon>
        <taxon>Sphaerophragmiaceae</taxon>
        <taxon>Austropuccinia</taxon>
    </lineage>
</organism>
<dbReference type="AlphaFoldDB" id="A0A9Q3GJ60"/>
<sequence>MLCVSFHSSFARYAYHVQCANAYGTTPIPIEKGVHWTSCTAYGNIAYRCMISTCHFSRKNNSRLSFEFCSSRIPGKKAIDLIYPEVYEAFNTCGLIKVTKGTDKTGKPLADVMWCGWKFNDEPNAARLTCGTCELGSYHPRPEYTGDCNKLPKIKG</sequence>
<protein>
    <submittedName>
        <fullName evidence="1">Uncharacterized protein</fullName>
    </submittedName>
</protein>
<evidence type="ECO:0000313" key="1">
    <source>
        <dbReference type="EMBL" id="MBW0469000.1"/>
    </source>
</evidence>
<gene>
    <name evidence="1" type="ORF">O181_008715</name>
</gene>
<name>A0A9Q3GJ60_9BASI</name>
<comment type="caution">
    <text evidence="1">The sequence shown here is derived from an EMBL/GenBank/DDBJ whole genome shotgun (WGS) entry which is preliminary data.</text>
</comment>